<keyword evidence="5 8" id="KW-0472">Membrane</keyword>
<protein>
    <submittedName>
        <fullName evidence="9">Receptor-like protein eix2</fullName>
    </submittedName>
</protein>
<dbReference type="GO" id="GO:0016020">
    <property type="term" value="C:membrane"/>
    <property type="evidence" value="ECO:0007669"/>
    <property type="project" value="UniProtKB-SubCell"/>
</dbReference>
<dbReference type="InterPro" id="IPR001611">
    <property type="entry name" value="Leu-rich_rpt"/>
</dbReference>
<evidence type="ECO:0000256" key="2">
    <source>
        <dbReference type="ARBA" id="ARBA00022692"/>
    </source>
</evidence>
<sequence>MLQSLDALDLSKNQLSGGIPSSLSYIDRLSVLDLSNNNLSEKIPTSPQLDTFNASSYEGNPNLCGAPLPKKCSGEEIAQIPAMNGSREHAGMQDEKEGFISKGFYVSVALGFIAGFWGVVGTLVLNMSL</sequence>
<dbReference type="PANTHER" id="PTHR48063">
    <property type="entry name" value="LRR RECEPTOR-LIKE KINASE"/>
    <property type="match status" value="1"/>
</dbReference>
<evidence type="ECO:0000256" key="7">
    <source>
        <dbReference type="ARBA" id="ARBA00023180"/>
    </source>
</evidence>
<keyword evidence="6" id="KW-0675">Receptor</keyword>
<dbReference type="PANTHER" id="PTHR48063:SF98">
    <property type="entry name" value="LRR RECEPTOR-LIKE SERINE_THREONINE-PROTEIN KINASE FLS2"/>
    <property type="match status" value="1"/>
</dbReference>
<dbReference type="Pfam" id="PF00560">
    <property type="entry name" value="LRR_1"/>
    <property type="match status" value="2"/>
</dbReference>
<organism evidence="9 10">
    <name type="scientific">Quercus suber</name>
    <name type="common">Cork oak</name>
    <dbReference type="NCBI Taxonomy" id="58331"/>
    <lineage>
        <taxon>Eukaryota</taxon>
        <taxon>Viridiplantae</taxon>
        <taxon>Streptophyta</taxon>
        <taxon>Embryophyta</taxon>
        <taxon>Tracheophyta</taxon>
        <taxon>Spermatophyta</taxon>
        <taxon>Magnoliopsida</taxon>
        <taxon>eudicotyledons</taxon>
        <taxon>Gunneridae</taxon>
        <taxon>Pentapetalae</taxon>
        <taxon>rosids</taxon>
        <taxon>fabids</taxon>
        <taxon>Fagales</taxon>
        <taxon>Fagaceae</taxon>
        <taxon>Quercus</taxon>
    </lineage>
</organism>
<evidence type="ECO:0000256" key="8">
    <source>
        <dbReference type="SAM" id="Phobius"/>
    </source>
</evidence>
<gene>
    <name evidence="9" type="primary">EIX2_120</name>
    <name evidence="9" type="ORF">CFP56_008097</name>
</gene>
<dbReference type="Gene3D" id="3.80.10.10">
    <property type="entry name" value="Ribonuclease Inhibitor"/>
    <property type="match status" value="1"/>
</dbReference>
<dbReference type="InterPro" id="IPR046956">
    <property type="entry name" value="RLP23-like"/>
</dbReference>
<evidence type="ECO:0000256" key="6">
    <source>
        <dbReference type="ARBA" id="ARBA00023170"/>
    </source>
</evidence>
<evidence type="ECO:0000313" key="10">
    <source>
        <dbReference type="Proteomes" id="UP000237347"/>
    </source>
</evidence>
<keyword evidence="4 8" id="KW-1133">Transmembrane helix</keyword>
<name>A0AAW0L6B1_QUESU</name>
<keyword evidence="2 8" id="KW-0812">Transmembrane</keyword>
<accession>A0AAW0L6B1</accession>
<evidence type="ECO:0000313" key="9">
    <source>
        <dbReference type="EMBL" id="KAK7846304.1"/>
    </source>
</evidence>
<evidence type="ECO:0000256" key="4">
    <source>
        <dbReference type="ARBA" id="ARBA00022989"/>
    </source>
</evidence>
<dbReference type="InterPro" id="IPR032675">
    <property type="entry name" value="LRR_dom_sf"/>
</dbReference>
<proteinExistence type="predicted"/>
<dbReference type="SUPFAM" id="SSF52058">
    <property type="entry name" value="L domain-like"/>
    <property type="match status" value="1"/>
</dbReference>
<dbReference type="Proteomes" id="UP000237347">
    <property type="component" value="Unassembled WGS sequence"/>
</dbReference>
<evidence type="ECO:0000256" key="3">
    <source>
        <dbReference type="ARBA" id="ARBA00022729"/>
    </source>
</evidence>
<feature type="transmembrane region" description="Helical" evidence="8">
    <location>
        <begin position="104"/>
        <end position="125"/>
    </location>
</feature>
<dbReference type="EMBL" id="PKMF04000157">
    <property type="protein sequence ID" value="KAK7846304.1"/>
    <property type="molecule type" value="Genomic_DNA"/>
</dbReference>
<dbReference type="AlphaFoldDB" id="A0AAW0L6B1"/>
<evidence type="ECO:0000256" key="1">
    <source>
        <dbReference type="ARBA" id="ARBA00004479"/>
    </source>
</evidence>
<dbReference type="PRINTS" id="PR00019">
    <property type="entry name" value="LEURICHRPT"/>
</dbReference>
<evidence type="ECO:0000256" key="5">
    <source>
        <dbReference type="ARBA" id="ARBA00023136"/>
    </source>
</evidence>
<keyword evidence="7" id="KW-0325">Glycoprotein</keyword>
<dbReference type="PROSITE" id="PS51450">
    <property type="entry name" value="LRR"/>
    <property type="match status" value="1"/>
</dbReference>
<comment type="subcellular location">
    <subcellularLocation>
        <location evidence="1">Membrane</location>
        <topology evidence="1">Single-pass type I membrane protein</topology>
    </subcellularLocation>
</comment>
<keyword evidence="3" id="KW-0732">Signal</keyword>
<keyword evidence="10" id="KW-1185">Reference proteome</keyword>
<reference evidence="9 10" key="1">
    <citation type="journal article" date="2018" name="Sci. Data">
        <title>The draft genome sequence of cork oak.</title>
        <authorList>
            <person name="Ramos A.M."/>
            <person name="Usie A."/>
            <person name="Barbosa P."/>
            <person name="Barros P.M."/>
            <person name="Capote T."/>
            <person name="Chaves I."/>
            <person name="Simoes F."/>
            <person name="Abreu I."/>
            <person name="Carrasquinho I."/>
            <person name="Faro C."/>
            <person name="Guimaraes J.B."/>
            <person name="Mendonca D."/>
            <person name="Nobrega F."/>
            <person name="Rodrigues L."/>
            <person name="Saibo N.J.M."/>
            <person name="Varela M.C."/>
            <person name="Egas C."/>
            <person name="Matos J."/>
            <person name="Miguel C.M."/>
            <person name="Oliveira M.M."/>
            <person name="Ricardo C.P."/>
            <person name="Goncalves S."/>
        </authorList>
    </citation>
    <scope>NUCLEOTIDE SEQUENCE [LARGE SCALE GENOMIC DNA]</scope>
    <source>
        <strain evidence="10">cv. HL8</strain>
    </source>
</reference>
<comment type="caution">
    <text evidence="9">The sequence shown here is derived from an EMBL/GenBank/DDBJ whole genome shotgun (WGS) entry which is preliminary data.</text>
</comment>